<accession>A0A1Z4M2P6</accession>
<protein>
    <submittedName>
        <fullName evidence="1">Uncharacterized protein</fullName>
    </submittedName>
</protein>
<dbReference type="Proteomes" id="UP000218418">
    <property type="component" value="Plasmid plasmid1"/>
</dbReference>
<keyword evidence="1" id="KW-0614">Plasmid</keyword>
<keyword evidence="2" id="KW-1185">Reference proteome</keyword>
<gene>
    <name evidence="1" type="ORF">NIES267_71720</name>
</gene>
<sequence>MSQSSKTPTPTPEQIAKWKRIDVSEAPREARHLNLVVLQAFYRQKNKIKM</sequence>
<organism evidence="1 2">
    <name type="scientific">Calothrix parasitica NIES-267</name>
    <dbReference type="NCBI Taxonomy" id="1973488"/>
    <lineage>
        <taxon>Bacteria</taxon>
        <taxon>Bacillati</taxon>
        <taxon>Cyanobacteriota</taxon>
        <taxon>Cyanophyceae</taxon>
        <taxon>Nostocales</taxon>
        <taxon>Calotrichaceae</taxon>
        <taxon>Calothrix</taxon>
    </lineage>
</organism>
<evidence type="ECO:0000313" key="2">
    <source>
        <dbReference type="Proteomes" id="UP000218418"/>
    </source>
</evidence>
<dbReference type="AlphaFoldDB" id="A0A1Z4M2P6"/>
<dbReference type="EMBL" id="AP018228">
    <property type="protein sequence ID" value="BAY87648.1"/>
    <property type="molecule type" value="Genomic_DNA"/>
</dbReference>
<name>A0A1Z4M2P6_9CYAN</name>
<geneLocation type="plasmid" evidence="2">
    <name>Plasmid1 dna</name>
</geneLocation>
<reference evidence="1 2" key="1">
    <citation type="submission" date="2017-06" db="EMBL/GenBank/DDBJ databases">
        <title>Genome sequencing of cyanobaciteial culture collection at National Institute for Environmental Studies (NIES).</title>
        <authorList>
            <person name="Hirose Y."/>
            <person name="Shimura Y."/>
            <person name="Fujisawa T."/>
            <person name="Nakamura Y."/>
            <person name="Kawachi M."/>
        </authorList>
    </citation>
    <scope>NUCLEOTIDE SEQUENCE [LARGE SCALE GENOMIC DNA]</scope>
    <source>
        <strain evidence="1 2">NIES-267</strain>
        <plasmid evidence="2">Plasmid1 dna</plasmid>
    </source>
</reference>
<proteinExistence type="predicted"/>
<evidence type="ECO:0000313" key="1">
    <source>
        <dbReference type="EMBL" id="BAY87648.1"/>
    </source>
</evidence>